<dbReference type="InterPro" id="IPR002525">
    <property type="entry name" value="Transp_IS110-like_N"/>
</dbReference>
<dbReference type="GO" id="GO:0003677">
    <property type="term" value="F:DNA binding"/>
    <property type="evidence" value="ECO:0007669"/>
    <property type="project" value="InterPro"/>
</dbReference>
<dbReference type="EMBL" id="CP120682">
    <property type="protein sequence ID" value="WKN34458.1"/>
    <property type="molecule type" value="Genomic_DNA"/>
</dbReference>
<accession>A0AA49GJJ6</accession>
<reference evidence="2" key="2">
    <citation type="journal article" date="2024" name="Antonie Van Leeuwenhoek">
        <title>Roseihalotalea indica gen. nov., sp. nov., a halophilic Bacteroidetes from mesopelagic Southwest Indian Ocean with higher carbohydrate metabolic potential.</title>
        <authorList>
            <person name="Chen B."/>
            <person name="Zhang M."/>
            <person name="Lin D."/>
            <person name="Ye J."/>
            <person name="Tang K."/>
        </authorList>
    </citation>
    <scope>NUCLEOTIDE SEQUENCE</scope>
    <source>
        <strain evidence="2">TK19036</strain>
    </source>
</reference>
<reference evidence="2" key="1">
    <citation type="journal article" date="2023" name="Comput. Struct. Biotechnol. J.">
        <title>Discovery of a novel marine Bacteroidetes with a rich repertoire of carbohydrate-active enzymes.</title>
        <authorList>
            <person name="Chen B."/>
            <person name="Liu G."/>
            <person name="Chen Q."/>
            <person name="Wang H."/>
            <person name="Liu L."/>
            <person name="Tang K."/>
        </authorList>
    </citation>
    <scope>NUCLEOTIDE SEQUENCE</scope>
    <source>
        <strain evidence="2">TK19036</strain>
    </source>
</reference>
<gene>
    <name evidence="2" type="ORF">K4G66_18945</name>
    <name evidence="3" type="ORF">K4G66_19115</name>
</gene>
<name>A0AA49GJJ6_9BACT</name>
<evidence type="ECO:0000259" key="1">
    <source>
        <dbReference type="Pfam" id="PF01548"/>
    </source>
</evidence>
<dbReference type="PANTHER" id="PTHR33055">
    <property type="entry name" value="TRANSPOSASE FOR INSERTION SEQUENCE ELEMENT IS1111A"/>
    <property type="match status" value="1"/>
</dbReference>
<dbReference type="GO" id="GO:0004803">
    <property type="term" value="F:transposase activity"/>
    <property type="evidence" value="ECO:0007669"/>
    <property type="project" value="InterPro"/>
</dbReference>
<dbReference type="AlphaFoldDB" id="A0AA49GJJ6"/>
<protein>
    <submittedName>
        <fullName evidence="2">Transposase</fullName>
    </submittedName>
</protein>
<proteinExistence type="predicted"/>
<dbReference type="EMBL" id="CP120682">
    <property type="protein sequence ID" value="WKN34488.1"/>
    <property type="molecule type" value="Genomic_DNA"/>
</dbReference>
<evidence type="ECO:0000313" key="3">
    <source>
        <dbReference type="EMBL" id="WKN34488.1"/>
    </source>
</evidence>
<sequence length="138" mass="15590">MKVSSFVGVDISKSTLDVAICREATPEKYSHQQFNNTLAGCKKMLTWLKKQSPDLSRSYFTIEHTGWYTLLLCGFLQEEQLAFGLYAPLHLKRSLGLTRGKTDKIDAQRLAYYAFLHRHALKSTQLPSASLLKRPAPG</sequence>
<dbReference type="Pfam" id="PF01548">
    <property type="entry name" value="DEDD_Tnp_IS110"/>
    <property type="match status" value="1"/>
</dbReference>
<feature type="domain" description="Transposase IS110-like N-terminal" evidence="1">
    <location>
        <begin position="7"/>
        <end position="129"/>
    </location>
</feature>
<evidence type="ECO:0000313" key="2">
    <source>
        <dbReference type="EMBL" id="WKN34458.1"/>
    </source>
</evidence>
<dbReference type="InterPro" id="IPR047650">
    <property type="entry name" value="Transpos_IS110"/>
</dbReference>
<dbReference type="GO" id="GO:0006313">
    <property type="term" value="P:DNA transposition"/>
    <property type="evidence" value="ECO:0007669"/>
    <property type="project" value="InterPro"/>
</dbReference>
<organism evidence="2">
    <name type="scientific">Roseihalotalea indica</name>
    <dbReference type="NCBI Taxonomy" id="2867963"/>
    <lineage>
        <taxon>Bacteria</taxon>
        <taxon>Pseudomonadati</taxon>
        <taxon>Bacteroidota</taxon>
        <taxon>Cytophagia</taxon>
        <taxon>Cytophagales</taxon>
        <taxon>Catalimonadaceae</taxon>
        <taxon>Roseihalotalea</taxon>
    </lineage>
</organism>
<dbReference type="PANTHER" id="PTHR33055:SF3">
    <property type="entry name" value="PUTATIVE TRANSPOSASE FOR IS117-RELATED"/>
    <property type="match status" value="1"/>
</dbReference>